<evidence type="ECO:0000313" key="7">
    <source>
        <dbReference type="Proteomes" id="UP000518752"/>
    </source>
</evidence>
<feature type="transmembrane region" description="Helical" evidence="5">
    <location>
        <begin position="30"/>
        <end position="50"/>
    </location>
</feature>
<evidence type="ECO:0000256" key="4">
    <source>
        <dbReference type="ARBA" id="ARBA00023136"/>
    </source>
</evidence>
<keyword evidence="2 5" id="KW-0812">Transmembrane</keyword>
<dbReference type="OrthoDB" id="3358017at2759"/>
<comment type="subcellular location">
    <subcellularLocation>
        <location evidence="1">Membrane</location>
        <topology evidence="1">Multi-pass membrane protein</topology>
    </subcellularLocation>
</comment>
<evidence type="ECO:0008006" key="8">
    <source>
        <dbReference type="Google" id="ProtNLM"/>
    </source>
</evidence>
<gene>
    <name evidence="6" type="ORF">D9757_009263</name>
</gene>
<dbReference type="Pfam" id="PF04479">
    <property type="entry name" value="RTA1"/>
    <property type="match status" value="1"/>
</dbReference>
<dbReference type="Proteomes" id="UP000518752">
    <property type="component" value="Unassembled WGS sequence"/>
</dbReference>
<sequence>MFDTYFSFFVSRAESAQAQAQDVNPDPYGYRPTPAVCVLFLVLFGASTFIHFWQAIAYRKWFFLYTAVFAGLIELAGWSGRFWSSQNLSNGNAFLIQIVCTIIAPTPLLAANFIILARMIEKLGHSYSRLGPRLYSRIFLSCDIIALVVQGAGGGIASGHVSRSVLNLGSHIMLGGIIFQLGVMICFIFLATEYFWRYSRDRPIRTTQSLTPVIMSSKMELLVYAGMFNSGCLFIRSIYRTIELADGFDGKVIQTQWLFNLFDATMVVLAMFIYNFAHPGLLMVEDRDVTVDKNFNESQEYLPMESSTNLDLKV</sequence>
<dbReference type="GO" id="GO:0000324">
    <property type="term" value="C:fungal-type vacuole"/>
    <property type="evidence" value="ECO:0007669"/>
    <property type="project" value="TreeGrafter"/>
</dbReference>
<keyword evidence="7" id="KW-1185">Reference proteome</keyword>
<dbReference type="InterPro" id="IPR007568">
    <property type="entry name" value="RTA1"/>
</dbReference>
<comment type="caution">
    <text evidence="6">The sequence shown here is derived from an EMBL/GenBank/DDBJ whole genome shotgun (WGS) entry which is preliminary data.</text>
</comment>
<feature type="transmembrane region" description="Helical" evidence="5">
    <location>
        <begin position="62"/>
        <end position="82"/>
    </location>
</feature>
<feature type="transmembrane region" description="Helical" evidence="5">
    <location>
        <begin position="177"/>
        <end position="196"/>
    </location>
</feature>
<dbReference type="PANTHER" id="PTHR31465:SF9">
    <property type="entry name" value="SPHINGOID LONG-CHAIN BASE TRANSPORTER RSB1"/>
    <property type="match status" value="1"/>
</dbReference>
<evidence type="ECO:0000256" key="3">
    <source>
        <dbReference type="ARBA" id="ARBA00022989"/>
    </source>
</evidence>
<dbReference type="AlphaFoldDB" id="A0A8H5M3R2"/>
<protein>
    <recommendedName>
        <fullName evidence="8">RTA1-domain-containing protein</fullName>
    </recommendedName>
</protein>
<evidence type="ECO:0000313" key="6">
    <source>
        <dbReference type="EMBL" id="KAF5379569.1"/>
    </source>
</evidence>
<accession>A0A8H5M3R2</accession>
<name>A0A8H5M3R2_9AGAR</name>
<dbReference type="GO" id="GO:0005886">
    <property type="term" value="C:plasma membrane"/>
    <property type="evidence" value="ECO:0007669"/>
    <property type="project" value="TreeGrafter"/>
</dbReference>
<proteinExistence type="predicted"/>
<evidence type="ECO:0000256" key="2">
    <source>
        <dbReference type="ARBA" id="ARBA00022692"/>
    </source>
</evidence>
<evidence type="ECO:0000256" key="5">
    <source>
        <dbReference type="SAM" id="Phobius"/>
    </source>
</evidence>
<organism evidence="6 7">
    <name type="scientific">Collybiopsis confluens</name>
    <dbReference type="NCBI Taxonomy" id="2823264"/>
    <lineage>
        <taxon>Eukaryota</taxon>
        <taxon>Fungi</taxon>
        <taxon>Dikarya</taxon>
        <taxon>Basidiomycota</taxon>
        <taxon>Agaricomycotina</taxon>
        <taxon>Agaricomycetes</taxon>
        <taxon>Agaricomycetidae</taxon>
        <taxon>Agaricales</taxon>
        <taxon>Marasmiineae</taxon>
        <taxon>Omphalotaceae</taxon>
        <taxon>Collybiopsis</taxon>
    </lineage>
</organism>
<keyword evidence="4 5" id="KW-0472">Membrane</keyword>
<dbReference type="EMBL" id="JAACJN010000069">
    <property type="protein sequence ID" value="KAF5379569.1"/>
    <property type="molecule type" value="Genomic_DNA"/>
</dbReference>
<feature type="transmembrane region" description="Helical" evidence="5">
    <location>
        <begin position="138"/>
        <end position="157"/>
    </location>
</feature>
<feature type="transmembrane region" description="Helical" evidence="5">
    <location>
        <begin position="221"/>
        <end position="239"/>
    </location>
</feature>
<dbReference type="PANTHER" id="PTHR31465">
    <property type="entry name" value="PROTEIN RTA1-RELATED"/>
    <property type="match status" value="1"/>
</dbReference>
<keyword evidence="3 5" id="KW-1133">Transmembrane helix</keyword>
<evidence type="ECO:0000256" key="1">
    <source>
        <dbReference type="ARBA" id="ARBA00004141"/>
    </source>
</evidence>
<reference evidence="6 7" key="1">
    <citation type="journal article" date="2020" name="ISME J.">
        <title>Uncovering the hidden diversity of litter-decomposition mechanisms in mushroom-forming fungi.</title>
        <authorList>
            <person name="Floudas D."/>
            <person name="Bentzer J."/>
            <person name="Ahren D."/>
            <person name="Johansson T."/>
            <person name="Persson P."/>
            <person name="Tunlid A."/>
        </authorList>
    </citation>
    <scope>NUCLEOTIDE SEQUENCE [LARGE SCALE GENOMIC DNA]</scope>
    <source>
        <strain evidence="6 7">CBS 406.79</strain>
    </source>
</reference>
<feature type="transmembrane region" description="Helical" evidence="5">
    <location>
        <begin position="259"/>
        <end position="277"/>
    </location>
</feature>
<feature type="transmembrane region" description="Helical" evidence="5">
    <location>
        <begin position="94"/>
        <end position="117"/>
    </location>
</feature>